<dbReference type="SUPFAM" id="SSF54211">
    <property type="entry name" value="Ribosomal protein S5 domain 2-like"/>
    <property type="match status" value="1"/>
</dbReference>
<dbReference type="GO" id="GO:0004176">
    <property type="term" value="F:ATP-dependent peptidase activity"/>
    <property type="evidence" value="ECO:0007669"/>
    <property type="project" value="UniProtKB-UniRule"/>
</dbReference>
<dbReference type="GO" id="GO:0006515">
    <property type="term" value="P:protein quality control for misfolded or incompletely synthesized proteins"/>
    <property type="evidence" value="ECO:0007669"/>
    <property type="project" value="TreeGrafter"/>
</dbReference>
<keyword evidence="4 8" id="KW-0720">Serine protease</keyword>
<dbReference type="Pfam" id="PF02190">
    <property type="entry name" value="LON_substr_bdg"/>
    <property type="match status" value="1"/>
</dbReference>
<keyword evidence="13" id="KW-1185">Reference proteome</keyword>
<dbReference type="NCBIfam" id="TIGR00763">
    <property type="entry name" value="lon"/>
    <property type="match status" value="1"/>
</dbReference>
<evidence type="ECO:0000256" key="7">
    <source>
        <dbReference type="ARBA" id="ARBA00066743"/>
    </source>
</evidence>
<dbReference type="InterPro" id="IPR014721">
    <property type="entry name" value="Ribsml_uS5_D2-typ_fold_subgr"/>
</dbReference>
<dbReference type="Gene3D" id="3.30.230.10">
    <property type="match status" value="1"/>
</dbReference>
<keyword evidence="2" id="KW-0547">Nucleotide-binding</keyword>
<dbReference type="InterPro" id="IPR054594">
    <property type="entry name" value="Lon_lid"/>
</dbReference>
<dbReference type="InterPro" id="IPR003959">
    <property type="entry name" value="ATPase_AAA_core"/>
</dbReference>
<dbReference type="InterPro" id="IPR020568">
    <property type="entry name" value="Ribosomal_Su5_D2-typ_SF"/>
</dbReference>
<feature type="region of interest" description="Disordered" evidence="9">
    <location>
        <begin position="78"/>
        <end position="183"/>
    </location>
</feature>
<dbReference type="InterPro" id="IPR008269">
    <property type="entry name" value="Lon_proteolytic"/>
</dbReference>
<feature type="active site" evidence="8">
    <location>
        <position position="1024"/>
    </location>
</feature>
<dbReference type="Pfam" id="PF00004">
    <property type="entry name" value="AAA"/>
    <property type="match status" value="1"/>
</dbReference>
<keyword evidence="3 8" id="KW-0378">Hydrolase</keyword>
<dbReference type="Pfam" id="PF22667">
    <property type="entry name" value="Lon_lid"/>
    <property type="match status" value="1"/>
</dbReference>
<dbReference type="SMART" id="SM00464">
    <property type="entry name" value="LON"/>
    <property type="match status" value="1"/>
</dbReference>
<protein>
    <recommendedName>
        <fullName evidence="7">endopeptidase La</fullName>
        <ecNumber evidence="7">3.4.21.53</ecNumber>
    </recommendedName>
</protein>
<dbReference type="GO" id="GO:0051131">
    <property type="term" value="P:chaperone-mediated protein complex assembly"/>
    <property type="evidence" value="ECO:0007669"/>
    <property type="project" value="TreeGrafter"/>
</dbReference>
<feature type="compositionally biased region" description="Basic and acidic residues" evidence="9">
    <location>
        <begin position="778"/>
        <end position="792"/>
    </location>
</feature>
<feature type="active site" evidence="8">
    <location>
        <position position="981"/>
    </location>
</feature>
<dbReference type="InterPro" id="IPR046336">
    <property type="entry name" value="Lon_prtase_N_sf"/>
</dbReference>
<dbReference type="FunFam" id="3.40.50.300:FF:000021">
    <property type="entry name" value="Lon protease homolog"/>
    <property type="match status" value="1"/>
</dbReference>
<dbReference type="Gene3D" id="1.20.5.5270">
    <property type="match status" value="1"/>
</dbReference>
<dbReference type="GO" id="GO:0005759">
    <property type="term" value="C:mitochondrial matrix"/>
    <property type="evidence" value="ECO:0007669"/>
    <property type="project" value="TreeGrafter"/>
</dbReference>
<keyword evidence="5" id="KW-0067">ATP-binding</keyword>
<dbReference type="PANTHER" id="PTHR43718:SF2">
    <property type="entry name" value="LON PROTEASE HOMOLOG, MITOCHONDRIAL"/>
    <property type="match status" value="1"/>
</dbReference>
<comment type="similarity">
    <text evidence="8">Belongs to the peptidase S16 family.</text>
</comment>
<dbReference type="CDD" id="cd19500">
    <property type="entry name" value="RecA-like_Lon"/>
    <property type="match status" value="1"/>
</dbReference>
<dbReference type="EMBL" id="QLNQ01000025">
    <property type="protein sequence ID" value="RCK62847.1"/>
    <property type="molecule type" value="Genomic_DNA"/>
</dbReference>
<dbReference type="PRINTS" id="PR00830">
    <property type="entry name" value="ENDOLAPTASE"/>
</dbReference>
<dbReference type="OrthoDB" id="2411602at2759"/>
<dbReference type="PROSITE" id="PS51787">
    <property type="entry name" value="LON_N"/>
    <property type="match status" value="1"/>
</dbReference>
<dbReference type="InterPro" id="IPR027065">
    <property type="entry name" value="Lon_Prtase"/>
</dbReference>
<feature type="compositionally biased region" description="Basic and acidic residues" evidence="9">
    <location>
        <begin position="823"/>
        <end position="843"/>
    </location>
</feature>
<comment type="caution">
    <text evidence="12">The sequence shown here is derived from an EMBL/GenBank/DDBJ whole genome shotgun (WGS) entry which is preliminary data.</text>
</comment>
<evidence type="ECO:0000256" key="3">
    <source>
        <dbReference type="ARBA" id="ARBA00022801"/>
    </source>
</evidence>
<evidence type="ECO:0000256" key="9">
    <source>
        <dbReference type="SAM" id="MobiDB-lite"/>
    </source>
</evidence>
<dbReference type="STRING" id="5486.A0A367YAL5"/>
<dbReference type="GO" id="GO:0016887">
    <property type="term" value="F:ATP hydrolysis activity"/>
    <property type="evidence" value="ECO:0007669"/>
    <property type="project" value="InterPro"/>
</dbReference>
<dbReference type="SUPFAM" id="SSF52540">
    <property type="entry name" value="P-loop containing nucleoside triphosphate hydrolases"/>
    <property type="match status" value="1"/>
</dbReference>
<feature type="region of interest" description="Disordered" evidence="9">
    <location>
        <begin position="23"/>
        <end position="47"/>
    </location>
</feature>
<comment type="catalytic activity">
    <reaction evidence="6">
        <text>Hydrolysis of proteins in presence of ATP.</text>
        <dbReference type="EC" id="3.4.21.53"/>
    </reaction>
</comment>
<organism evidence="12 13">
    <name type="scientific">Candida viswanathii</name>
    <dbReference type="NCBI Taxonomy" id="5486"/>
    <lineage>
        <taxon>Eukaryota</taxon>
        <taxon>Fungi</taxon>
        <taxon>Dikarya</taxon>
        <taxon>Ascomycota</taxon>
        <taxon>Saccharomycotina</taxon>
        <taxon>Pichiomycetes</taxon>
        <taxon>Debaryomycetaceae</taxon>
        <taxon>Candida/Lodderomyces clade</taxon>
        <taxon>Candida</taxon>
    </lineage>
</organism>
<accession>A0A367YAL5</accession>
<dbReference type="GO" id="GO:0004252">
    <property type="term" value="F:serine-type endopeptidase activity"/>
    <property type="evidence" value="ECO:0007669"/>
    <property type="project" value="UniProtKB-UniRule"/>
</dbReference>
<proteinExistence type="inferred from homology"/>
<evidence type="ECO:0000313" key="12">
    <source>
        <dbReference type="EMBL" id="RCK62847.1"/>
    </source>
</evidence>
<evidence type="ECO:0000259" key="10">
    <source>
        <dbReference type="PROSITE" id="PS51786"/>
    </source>
</evidence>
<evidence type="ECO:0000256" key="8">
    <source>
        <dbReference type="PROSITE-ProRule" id="PRU01122"/>
    </source>
</evidence>
<dbReference type="Gene3D" id="1.20.58.1480">
    <property type="match status" value="1"/>
</dbReference>
<feature type="compositionally biased region" description="Polar residues" evidence="9">
    <location>
        <begin position="35"/>
        <end position="45"/>
    </location>
</feature>
<dbReference type="Proteomes" id="UP000253472">
    <property type="component" value="Unassembled WGS sequence"/>
</dbReference>
<dbReference type="Pfam" id="PF05362">
    <property type="entry name" value="Lon_C"/>
    <property type="match status" value="1"/>
</dbReference>
<evidence type="ECO:0000256" key="6">
    <source>
        <dbReference type="ARBA" id="ARBA00050665"/>
    </source>
</evidence>
<feature type="region of interest" description="Disordered" evidence="9">
    <location>
        <begin position="822"/>
        <end position="848"/>
    </location>
</feature>
<evidence type="ECO:0000256" key="5">
    <source>
        <dbReference type="ARBA" id="ARBA00022840"/>
    </source>
</evidence>
<dbReference type="Gene3D" id="1.10.8.60">
    <property type="match status" value="1"/>
</dbReference>
<dbReference type="EC" id="3.4.21.53" evidence="7"/>
<feature type="compositionally biased region" description="Basic and acidic residues" evidence="9">
    <location>
        <begin position="78"/>
        <end position="135"/>
    </location>
</feature>
<dbReference type="AlphaFoldDB" id="A0A367YAL5"/>
<dbReference type="InterPro" id="IPR003593">
    <property type="entry name" value="AAA+_ATPase"/>
</dbReference>
<dbReference type="GO" id="GO:0007005">
    <property type="term" value="P:mitochondrion organization"/>
    <property type="evidence" value="ECO:0007669"/>
    <property type="project" value="TreeGrafter"/>
</dbReference>
<feature type="compositionally biased region" description="Low complexity" evidence="9">
    <location>
        <begin position="23"/>
        <end position="34"/>
    </location>
</feature>
<dbReference type="SUPFAM" id="SSF88697">
    <property type="entry name" value="PUA domain-like"/>
    <property type="match status" value="1"/>
</dbReference>
<feature type="compositionally biased region" description="Low complexity" evidence="9">
    <location>
        <begin position="138"/>
        <end position="151"/>
    </location>
</feature>
<feature type="domain" description="Lon N-terminal" evidence="11">
    <location>
        <begin position="194"/>
        <end position="415"/>
    </location>
</feature>
<feature type="region of interest" description="Disordered" evidence="9">
    <location>
        <begin position="771"/>
        <end position="807"/>
    </location>
</feature>
<gene>
    <name evidence="12" type="primary">PIM1_1</name>
    <name evidence="12" type="ORF">Cantr_09463</name>
</gene>
<dbReference type="PANTHER" id="PTHR43718">
    <property type="entry name" value="LON PROTEASE"/>
    <property type="match status" value="1"/>
</dbReference>
<evidence type="ECO:0000256" key="4">
    <source>
        <dbReference type="ARBA" id="ARBA00022825"/>
    </source>
</evidence>
<dbReference type="PROSITE" id="PS51786">
    <property type="entry name" value="LON_PROTEOLYTIC"/>
    <property type="match status" value="1"/>
</dbReference>
<name>A0A367YAL5_9ASCO</name>
<dbReference type="InterPro" id="IPR004815">
    <property type="entry name" value="Lon_bac/euk-typ"/>
</dbReference>
<evidence type="ECO:0000256" key="1">
    <source>
        <dbReference type="ARBA" id="ARBA00022670"/>
    </source>
</evidence>
<sequence>MIRAARSHKVRVQALVLLKSASRTSVRRATSMTTPGSAQPATAASTMVPPNISLPPLLKGLTNTYPFMVPTVRDGEVYFDSPKDEKPPSKDKPAAKERSKKKEKDKGKEEPVEKKDDSGKNKDVNEPSKDIDSKPTADPNNPVSSSSKVSSGSGGAGVGDNNDNGNKPDGDDPDGSSHIKVPQATLKTGFYAPLLAIPMRDRPLLPGRPGSIQVTDPNVINCLKQLIQIRMPYFVLFHVRDIDHEHSASDVIPNKEFVHEIGTLCQITKKVLSPGTDSMNLLLYPHQRVKLVDLSSPKARNENIEKEQANSPTSFLKNFEVSYAVTEPLEDEPYDKNSAEIAVFTDEIKRICSKPPFTRILDNENSREIAKNPSLLADCVGSTVNGKPKQIQEILEGLNVRNKLERALFLLQDEANADALKQTAIRNIRERQERINSQNLLKEYINEILKVAKLSGNTKVEKFDERLKKLKMPQEALDAYNTEKAKLGTQSDMEQHVVERYLDWLTSIPFGVYSKDSFNVKRAHEILDRDHYGLQDVKDRILEFISVGKISGNVNGKILCLVGPPGTGKTSIAKSIAESLNRKYTRISVGGVQDVHDVKGHRRTYVASLPGRIIFALTLAKTSNPLMLIDEIDKLDTTVHGGAARAFLEVLDPEQNHSFVDSFIEVGVDLSKVLFVCTANYLYDIPPPLRDRMEIIEVNGYTKNDKIQITKDYLIPAAAKKVGLEEGHVVIPDETIARLIDKYCRESGLRTVKSFINRIFSKASRKIVEQAEENEVEESPKEAEATAKKAEVDESPTETAVAEEKSTDELITAAVAPAVAPVKEIEDNVRDEEKPKEAEQEDKKDEDEDVAVQKLVLPPDIKIVVTPETLKDYVGAELYTKDRLYETLAPGVATGLSVSSSGDGDAMYIESIVTDSIRSDLGNAGLHVTGSLKDVMKESSYISYSFAKQFISKKFPENKFFEAAHIHVHCPQGGIPKDGPSAGIAFTSSLISLALNKSLPNDIAMTGEITLTGKVLPIGGLREKSLGAKRAGYNRIIYPKDCQSQLDELPDDVKEGITYIPVEWYHEAYAELFKDVTQEEGNNTWKEEFAKLEETRKSKRKN</sequence>
<evidence type="ECO:0000313" key="13">
    <source>
        <dbReference type="Proteomes" id="UP000253472"/>
    </source>
</evidence>
<dbReference type="Gene3D" id="3.40.50.300">
    <property type="entry name" value="P-loop containing nucleotide triphosphate hydrolases"/>
    <property type="match status" value="1"/>
</dbReference>
<evidence type="ECO:0000259" key="11">
    <source>
        <dbReference type="PROSITE" id="PS51787"/>
    </source>
</evidence>
<dbReference type="SMART" id="SM00382">
    <property type="entry name" value="AAA"/>
    <property type="match status" value="1"/>
</dbReference>
<dbReference type="InterPro" id="IPR015947">
    <property type="entry name" value="PUA-like_sf"/>
</dbReference>
<keyword evidence="1 8" id="KW-0645">Protease</keyword>
<reference evidence="12 13" key="1">
    <citation type="submission" date="2018-06" db="EMBL/GenBank/DDBJ databases">
        <title>Whole genome sequencing of Candida tropicalis (genome annotated by CSBL at Korea University).</title>
        <authorList>
            <person name="Ahn J."/>
        </authorList>
    </citation>
    <scope>NUCLEOTIDE SEQUENCE [LARGE SCALE GENOMIC DNA]</scope>
    <source>
        <strain evidence="12 13">ATCC 20962</strain>
    </source>
</reference>
<evidence type="ECO:0000256" key="2">
    <source>
        <dbReference type="ARBA" id="ARBA00022741"/>
    </source>
</evidence>
<dbReference type="GO" id="GO:0003697">
    <property type="term" value="F:single-stranded DNA binding"/>
    <property type="evidence" value="ECO:0007669"/>
    <property type="project" value="TreeGrafter"/>
</dbReference>
<dbReference type="InterPro" id="IPR003111">
    <property type="entry name" value="Lon_prtase_N"/>
</dbReference>
<feature type="domain" description="Lon proteolytic" evidence="10">
    <location>
        <begin position="887"/>
        <end position="1075"/>
    </location>
</feature>
<dbReference type="InterPro" id="IPR027417">
    <property type="entry name" value="P-loop_NTPase"/>
</dbReference>
<dbReference type="Gene3D" id="2.30.130.40">
    <property type="entry name" value="LON domain-like"/>
    <property type="match status" value="1"/>
</dbReference>
<dbReference type="GO" id="GO:0005524">
    <property type="term" value="F:ATP binding"/>
    <property type="evidence" value="ECO:0007669"/>
    <property type="project" value="UniProtKB-KW"/>
</dbReference>